<dbReference type="PROSITE" id="PS00624">
    <property type="entry name" value="GMC_OXRED_2"/>
    <property type="match status" value="1"/>
</dbReference>
<feature type="binding site" evidence="5">
    <location>
        <position position="216"/>
    </location>
    <ligand>
        <name>FAD</name>
        <dbReference type="ChEBI" id="CHEBI:57692"/>
    </ligand>
</feature>
<evidence type="ECO:0000313" key="7">
    <source>
        <dbReference type="EMBL" id="MCB8883742.1"/>
    </source>
</evidence>
<dbReference type="PIRSF" id="PIRSF000137">
    <property type="entry name" value="Alcohol_oxidase"/>
    <property type="match status" value="1"/>
</dbReference>
<dbReference type="Gene3D" id="3.30.560.10">
    <property type="entry name" value="Glucose Oxidase, domain 3"/>
    <property type="match status" value="1"/>
</dbReference>
<organism evidence="7 8">
    <name type="scientific">Acidisoma cellulosilyticum</name>
    <dbReference type="NCBI Taxonomy" id="2802395"/>
    <lineage>
        <taxon>Bacteria</taxon>
        <taxon>Pseudomonadati</taxon>
        <taxon>Pseudomonadota</taxon>
        <taxon>Alphaproteobacteria</taxon>
        <taxon>Acetobacterales</taxon>
        <taxon>Acidocellaceae</taxon>
        <taxon>Acidisoma</taxon>
    </lineage>
</organism>
<keyword evidence="4 5" id="KW-0274">FAD</keyword>
<comment type="similarity">
    <text evidence="2">Belongs to the GMC oxidoreductase family.</text>
</comment>
<comment type="cofactor">
    <cofactor evidence="1 5">
        <name>FAD</name>
        <dbReference type="ChEBI" id="CHEBI:57692"/>
    </cofactor>
</comment>
<dbReference type="Pfam" id="PF05199">
    <property type="entry name" value="GMC_oxred_C"/>
    <property type="match status" value="1"/>
</dbReference>
<dbReference type="GO" id="GO:0050660">
    <property type="term" value="F:flavin adenine dinucleotide binding"/>
    <property type="evidence" value="ECO:0007669"/>
    <property type="project" value="InterPro"/>
</dbReference>
<dbReference type="Pfam" id="PF00732">
    <property type="entry name" value="GMC_oxred_N"/>
    <property type="match status" value="1"/>
</dbReference>
<feature type="domain" description="Glucose-methanol-choline oxidoreductase N-terminal" evidence="6">
    <location>
        <begin position="251"/>
        <end position="265"/>
    </location>
</feature>
<keyword evidence="3" id="KW-0285">Flavoprotein</keyword>
<dbReference type="InterPro" id="IPR007867">
    <property type="entry name" value="GMC_OxRtase_C"/>
</dbReference>
<evidence type="ECO:0000256" key="2">
    <source>
        <dbReference type="ARBA" id="ARBA00010790"/>
    </source>
</evidence>
<dbReference type="SUPFAM" id="SSF51905">
    <property type="entry name" value="FAD/NAD(P)-binding domain"/>
    <property type="match status" value="1"/>
</dbReference>
<dbReference type="RefSeq" id="WP_227310437.1">
    <property type="nucleotide sequence ID" value="NZ_JAESVA010000016.1"/>
</dbReference>
<name>A0A964E6R6_9PROT</name>
<evidence type="ECO:0000313" key="8">
    <source>
        <dbReference type="Proteomes" id="UP000721844"/>
    </source>
</evidence>
<accession>A0A964E6R6</accession>
<dbReference type="GO" id="GO:0016614">
    <property type="term" value="F:oxidoreductase activity, acting on CH-OH group of donors"/>
    <property type="evidence" value="ECO:0007669"/>
    <property type="project" value="InterPro"/>
</dbReference>
<dbReference type="Gene3D" id="3.50.50.60">
    <property type="entry name" value="FAD/NAD(P)-binding domain"/>
    <property type="match status" value="1"/>
</dbReference>
<dbReference type="AlphaFoldDB" id="A0A964E6R6"/>
<feature type="binding site" evidence="5">
    <location>
        <begin position="89"/>
        <end position="92"/>
    </location>
    <ligand>
        <name>FAD</name>
        <dbReference type="ChEBI" id="CHEBI:57692"/>
    </ligand>
</feature>
<proteinExistence type="inferred from homology"/>
<dbReference type="SUPFAM" id="SSF54373">
    <property type="entry name" value="FAD-linked reductases, C-terminal domain"/>
    <property type="match status" value="1"/>
</dbReference>
<keyword evidence="8" id="KW-1185">Reference proteome</keyword>
<evidence type="ECO:0000259" key="6">
    <source>
        <dbReference type="PROSITE" id="PS00624"/>
    </source>
</evidence>
<dbReference type="PANTHER" id="PTHR11552:SF147">
    <property type="entry name" value="CHOLINE DEHYDROGENASE, MITOCHONDRIAL"/>
    <property type="match status" value="1"/>
</dbReference>
<dbReference type="PANTHER" id="PTHR11552">
    <property type="entry name" value="GLUCOSE-METHANOL-CHOLINE GMC OXIDOREDUCTASE"/>
    <property type="match status" value="1"/>
</dbReference>
<evidence type="ECO:0000256" key="4">
    <source>
        <dbReference type="ARBA" id="ARBA00022827"/>
    </source>
</evidence>
<evidence type="ECO:0000256" key="1">
    <source>
        <dbReference type="ARBA" id="ARBA00001974"/>
    </source>
</evidence>
<comment type="caution">
    <text evidence="7">The sequence shown here is derived from an EMBL/GenBank/DDBJ whole genome shotgun (WGS) entry which is preliminary data.</text>
</comment>
<feature type="binding site" evidence="5">
    <location>
        <position position="81"/>
    </location>
    <ligand>
        <name>FAD</name>
        <dbReference type="ChEBI" id="CHEBI:57692"/>
    </ligand>
</feature>
<dbReference type="EMBL" id="JAESVA010000016">
    <property type="protein sequence ID" value="MCB8883742.1"/>
    <property type="molecule type" value="Genomic_DNA"/>
</dbReference>
<sequence>MADYIVIGTGPGGSVVASRLAELDGAEILVFEQGPRDRNPYIHIPVTYYKTAKGSLLSRFEVKNGTPGRSAEFPEMVQGRVMGGASSVNAMVYMRGVPQDYDHWAESGCTGWSYNEVLPYFRKAEHNERFSGPSHGTTGPLWVSDPRATHPLTKTWLQACQSSGYPFNADFNSGDQAGCGLYQVMMRNGLRCSAAAAYLHPAERRGNVTVWTGKRVTKIIVEGGRARGVEYIEKGHVKRVYADKEVILSAGAINSPHLLMVSGIGPAADLRSAGVEVIHDLPGVGKNLHDHVDVFLIYDLSGPHSYDKYKKLRWQAAAGLQYLLFRNGPVTSNVCEGGLCWWGHKDEKTPDLQYHFLPGAGVEEGSETTPSGNGCTVNLYQMRPRSRGEIRLRGSDIDSKPIVDPRYLSDPYDVQCLGEGVRIGMDIMAQKELQPFIKNLHRPQSALATAAEREAFVRETGQGALHPCGACKMGTDELAVVDPQFRIHGLDGLRVVDTSVMPFVPSGNLTAPTIMMGERAADFIKGNTA</sequence>
<dbReference type="InterPro" id="IPR036188">
    <property type="entry name" value="FAD/NAD-bd_sf"/>
</dbReference>
<reference evidence="7 8" key="1">
    <citation type="journal article" date="2021" name="Microorganisms">
        <title>Acidisoma silvae sp. nov. and Acidisomacellulosilytica sp. nov., Two Acidophilic Bacteria Isolated from Decaying Wood, Hydrolyzing Cellulose and Producing Poly-3-hydroxybutyrate.</title>
        <authorList>
            <person name="Mieszkin S."/>
            <person name="Pouder E."/>
            <person name="Uroz S."/>
            <person name="Simon-Colin C."/>
            <person name="Alain K."/>
        </authorList>
    </citation>
    <scope>NUCLEOTIDE SEQUENCE [LARGE SCALE GENOMIC DNA]</scope>
    <source>
        <strain evidence="7 8">HW T5.17</strain>
    </source>
</reference>
<dbReference type="InterPro" id="IPR012132">
    <property type="entry name" value="GMC_OxRdtase"/>
</dbReference>
<evidence type="ECO:0000256" key="3">
    <source>
        <dbReference type="ARBA" id="ARBA00022630"/>
    </source>
</evidence>
<evidence type="ECO:0000256" key="5">
    <source>
        <dbReference type="PIRSR" id="PIRSR000137-2"/>
    </source>
</evidence>
<dbReference type="InterPro" id="IPR000172">
    <property type="entry name" value="GMC_OxRdtase_N"/>
</dbReference>
<dbReference type="Proteomes" id="UP000721844">
    <property type="component" value="Unassembled WGS sequence"/>
</dbReference>
<protein>
    <submittedName>
        <fullName evidence="7">GMC family oxidoreductase N-terminal domain-containing protein</fullName>
    </submittedName>
</protein>
<gene>
    <name evidence="7" type="ORF">ACELLULO517_26060</name>
</gene>